<protein>
    <recommendedName>
        <fullName evidence="4">4-amino-4-deoxy-L-arabinose transferase-like glycosyltransferase</fullName>
    </recommendedName>
</protein>
<keyword evidence="1" id="KW-0812">Transmembrane</keyword>
<keyword evidence="3" id="KW-1185">Reference proteome</keyword>
<dbReference type="EMBL" id="QUMO01000001">
    <property type="protein sequence ID" value="REF89367.1"/>
    <property type="molecule type" value="Genomic_DNA"/>
</dbReference>
<feature type="transmembrane region" description="Helical" evidence="1">
    <location>
        <begin position="26"/>
        <end position="49"/>
    </location>
</feature>
<evidence type="ECO:0000256" key="1">
    <source>
        <dbReference type="SAM" id="Phobius"/>
    </source>
</evidence>
<dbReference type="AlphaFoldDB" id="A0A3D9Z2N3"/>
<feature type="transmembrane region" description="Helical" evidence="1">
    <location>
        <begin position="123"/>
        <end position="141"/>
    </location>
</feature>
<evidence type="ECO:0008006" key="4">
    <source>
        <dbReference type="Google" id="ProtNLM"/>
    </source>
</evidence>
<keyword evidence="1" id="KW-0472">Membrane</keyword>
<proteinExistence type="predicted"/>
<feature type="transmembrane region" description="Helical" evidence="1">
    <location>
        <begin position="244"/>
        <end position="268"/>
    </location>
</feature>
<gene>
    <name evidence="2" type="ORF">DES32_0588</name>
</gene>
<feature type="transmembrane region" description="Helical" evidence="1">
    <location>
        <begin position="446"/>
        <end position="465"/>
    </location>
</feature>
<accession>A0A3D9Z2N3</accession>
<keyword evidence="1" id="KW-1133">Transmembrane helix</keyword>
<feature type="transmembrane region" description="Helical" evidence="1">
    <location>
        <begin position="364"/>
        <end position="385"/>
    </location>
</feature>
<feature type="transmembrane region" description="Helical" evidence="1">
    <location>
        <begin position="147"/>
        <end position="167"/>
    </location>
</feature>
<feature type="transmembrane region" description="Helical" evidence="1">
    <location>
        <begin position="179"/>
        <end position="198"/>
    </location>
</feature>
<evidence type="ECO:0000313" key="2">
    <source>
        <dbReference type="EMBL" id="REF89367.1"/>
    </source>
</evidence>
<reference evidence="2 3" key="1">
    <citation type="submission" date="2018-08" db="EMBL/GenBank/DDBJ databases">
        <title>Genomic Encyclopedia of Type Strains, Phase IV (KMG-IV): sequencing the most valuable type-strain genomes for metagenomic binning, comparative biology and taxonomic classification.</title>
        <authorList>
            <person name="Goeker M."/>
        </authorList>
    </citation>
    <scope>NUCLEOTIDE SEQUENCE [LARGE SCALE GENOMIC DNA]</scope>
    <source>
        <strain evidence="2 3">BW863</strain>
    </source>
</reference>
<dbReference type="RefSeq" id="WP_115835146.1">
    <property type="nucleotide sequence ID" value="NZ_CP025086.1"/>
</dbReference>
<evidence type="ECO:0000313" key="3">
    <source>
        <dbReference type="Proteomes" id="UP000256900"/>
    </source>
</evidence>
<feature type="transmembrane region" description="Helical" evidence="1">
    <location>
        <begin position="218"/>
        <end position="237"/>
    </location>
</feature>
<name>A0A3D9Z2N3_9HYPH</name>
<comment type="caution">
    <text evidence="2">The sequence shown here is derived from an EMBL/GenBank/DDBJ whole genome shotgun (WGS) entry which is preliminary data.</text>
</comment>
<organism evidence="2 3">
    <name type="scientific">Methylovirgula ligni</name>
    <dbReference type="NCBI Taxonomy" id="569860"/>
    <lineage>
        <taxon>Bacteria</taxon>
        <taxon>Pseudomonadati</taxon>
        <taxon>Pseudomonadota</taxon>
        <taxon>Alphaproteobacteria</taxon>
        <taxon>Hyphomicrobiales</taxon>
        <taxon>Beijerinckiaceae</taxon>
        <taxon>Methylovirgula</taxon>
    </lineage>
</organism>
<feature type="transmembrane region" description="Helical" evidence="1">
    <location>
        <begin position="280"/>
        <end position="297"/>
    </location>
</feature>
<dbReference type="OrthoDB" id="1082056at2"/>
<dbReference type="Proteomes" id="UP000256900">
    <property type="component" value="Unassembled WGS sequence"/>
</dbReference>
<sequence length="602" mass="63692">MSSTDTTTGFATAQHSRGRTQRPLPAWLLIAICSGLSAVVSAASISSVWRKSTFFDSDDAMQLVEVRALLNGQNWFDLTAARLDPPQGVFMHWSRLIDAPLALLIRFFELFMSAGDAERATRIVFPLLLLTLLYAGVAHLARRLIGVEGILPALILVLLSGAVFGQFQPGRITHSAAQVVLLVFMVGSFVDALDQALARRAAVAGALAAGSLAISLENLPFVVVLMAAAVLLWIGLGDGLRKQMIAFGLGLGVTLPIVFFATIGNAHWSDDSCDAFSRTYLVPGLAGAAVLVLLGLVSPRLPRWPLRLAGAALAGGAVLAAAAAIRPGCFVDPYSGIDPLLRDIWLKHVEEALPLARFALLRPIPALTLSMPIILGVAATLVAVWRTHGLARLRWGVVAAMASAGLLLSFWQIRMIAFATPLALLGGAWGIVRLKDYSKTTRWREAASLAFLLVLPFSSIGWALATPALGAKTADRRDACLATSAFADLARLPPGLVAGPIDAGSHILALTPHSVLAAPYHRDNHGNRIVLDALLARPSRAHDILSSAKVTYVVQCAGLGEFAGLAKRAPDSLAAQIVAGTLPAWLAPLSHGGAYQVFVMKP</sequence>
<feature type="transmembrane region" description="Helical" evidence="1">
    <location>
        <begin position="416"/>
        <end position="434"/>
    </location>
</feature>
<feature type="transmembrane region" description="Helical" evidence="1">
    <location>
        <begin position="304"/>
        <end position="325"/>
    </location>
</feature>
<feature type="transmembrane region" description="Helical" evidence="1">
    <location>
        <begin position="392"/>
        <end position="410"/>
    </location>
</feature>